<feature type="compositionally biased region" description="Pro residues" evidence="5">
    <location>
        <begin position="11"/>
        <end position="25"/>
    </location>
</feature>
<evidence type="ECO:0000256" key="1">
    <source>
        <dbReference type="ARBA" id="ARBA00004167"/>
    </source>
</evidence>
<gene>
    <name evidence="8" type="ORF">ZIOFF_072067</name>
</gene>
<evidence type="ECO:0000256" key="6">
    <source>
        <dbReference type="SAM" id="Phobius"/>
    </source>
</evidence>
<dbReference type="Pfam" id="PF03168">
    <property type="entry name" value="LEA_2"/>
    <property type="match status" value="1"/>
</dbReference>
<evidence type="ECO:0000259" key="7">
    <source>
        <dbReference type="Pfam" id="PF03168"/>
    </source>
</evidence>
<dbReference type="GO" id="GO:0005886">
    <property type="term" value="C:plasma membrane"/>
    <property type="evidence" value="ECO:0007669"/>
    <property type="project" value="TreeGrafter"/>
</dbReference>
<sequence>MPAHSCTTLPQVPPLHSHPPPPHSQPPKSTTMPLNKPPEFSNPLHTGKSQLLPPERRTGPLIWCAAVVCVVLTLLLILAGIVTLIVFFVIRPRSPSIDLTAASLNSIYLDSPTYLNGDVAFLANFSNPNHKIDVVFKSLGLELYFRDRLIAVQALRPFALRTGESRLEAVRMITSEVLLPAELAEELQKQVRENSVVYSVRGSFKVRARFGAGHYSYWIYNRCDVQITAPPNGVLVARRCRKD</sequence>
<comment type="subcellular location">
    <subcellularLocation>
        <location evidence="1">Membrane</location>
        <topology evidence="1">Single-pass membrane protein</topology>
    </subcellularLocation>
</comment>
<keyword evidence="2 6" id="KW-0812">Transmembrane</keyword>
<dbReference type="InterPro" id="IPR004864">
    <property type="entry name" value="LEA_2"/>
</dbReference>
<keyword evidence="9" id="KW-1185">Reference proteome</keyword>
<feature type="domain" description="Late embryogenesis abundant protein LEA-2 subgroup" evidence="7">
    <location>
        <begin position="126"/>
        <end position="212"/>
    </location>
</feature>
<reference evidence="8 9" key="1">
    <citation type="submission" date="2020-08" db="EMBL/GenBank/DDBJ databases">
        <title>Plant Genome Project.</title>
        <authorList>
            <person name="Zhang R.-G."/>
        </authorList>
    </citation>
    <scope>NUCLEOTIDE SEQUENCE [LARGE SCALE GENOMIC DNA]</scope>
    <source>
        <tissue evidence="8">Rhizome</tissue>
    </source>
</reference>
<feature type="region of interest" description="Disordered" evidence="5">
    <location>
        <begin position="1"/>
        <end position="51"/>
    </location>
</feature>
<feature type="transmembrane region" description="Helical" evidence="6">
    <location>
        <begin position="60"/>
        <end position="90"/>
    </location>
</feature>
<evidence type="ECO:0000256" key="2">
    <source>
        <dbReference type="ARBA" id="ARBA00022692"/>
    </source>
</evidence>
<dbReference type="OrthoDB" id="630676at2759"/>
<dbReference type="PANTHER" id="PTHR31234:SF42">
    <property type="entry name" value="LATE EMBRYOGENESIS ABUNDANT (LEA) HYDROXYPROLINE-RICH GLYCOPROTEIN FAMILY"/>
    <property type="match status" value="1"/>
</dbReference>
<dbReference type="AlphaFoldDB" id="A0A8J5C2F9"/>
<dbReference type="GO" id="GO:0098542">
    <property type="term" value="P:defense response to other organism"/>
    <property type="evidence" value="ECO:0007669"/>
    <property type="project" value="InterPro"/>
</dbReference>
<evidence type="ECO:0000256" key="5">
    <source>
        <dbReference type="SAM" id="MobiDB-lite"/>
    </source>
</evidence>
<organism evidence="8 9">
    <name type="scientific">Zingiber officinale</name>
    <name type="common">Ginger</name>
    <name type="synonym">Amomum zingiber</name>
    <dbReference type="NCBI Taxonomy" id="94328"/>
    <lineage>
        <taxon>Eukaryota</taxon>
        <taxon>Viridiplantae</taxon>
        <taxon>Streptophyta</taxon>
        <taxon>Embryophyta</taxon>
        <taxon>Tracheophyta</taxon>
        <taxon>Spermatophyta</taxon>
        <taxon>Magnoliopsida</taxon>
        <taxon>Liliopsida</taxon>
        <taxon>Zingiberales</taxon>
        <taxon>Zingiberaceae</taxon>
        <taxon>Zingiber</taxon>
    </lineage>
</organism>
<keyword evidence="3 6" id="KW-1133">Transmembrane helix</keyword>
<evidence type="ECO:0000313" key="8">
    <source>
        <dbReference type="EMBL" id="KAG6470978.1"/>
    </source>
</evidence>
<evidence type="ECO:0000313" key="9">
    <source>
        <dbReference type="Proteomes" id="UP000734854"/>
    </source>
</evidence>
<comment type="caution">
    <text evidence="8">The sequence shown here is derived from an EMBL/GenBank/DDBJ whole genome shotgun (WGS) entry which is preliminary data.</text>
</comment>
<dbReference type="InterPro" id="IPR044839">
    <property type="entry name" value="NDR1-like"/>
</dbReference>
<evidence type="ECO:0000256" key="4">
    <source>
        <dbReference type="ARBA" id="ARBA00023136"/>
    </source>
</evidence>
<protein>
    <recommendedName>
        <fullName evidence="7">Late embryogenesis abundant protein LEA-2 subgroup domain-containing protein</fullName>
    </recommendedName>
</protein>
<name>A0A8J5C2F9_ZINOF</name>
<keyword evidence="4 6" id="KW-0472">Membrane</keyword>
<dbReference type="PANTHER" id="PTHR31234">
    <property type="entry name" value="LATE EMBRYOGENESIS ABUNDANT (LEA) HYDROXYPROLINE-RICH GLYCOPROTEIN FAMILY"/>
    <property type="match status" value="1"/>
</dbReference>
<dbReference type="Proteomes" id="UP000734854">
    <property type="component" value="Unassembled WGS sequence"/>
</dbReference>
<accession>A0A8J5C2F9</accession>
<proteinExistence type="predicted"/>
<dbReference type="EMBL" id="JACMSC010000021">
    <property type="protein sequence ID" value="KAG6470978.1"/>
    <property type="molecule type" value="Genomic_DNA"/>
</dbReference>
<evidence type="ECO:0000256" key="3">
    <source>
        <dbReference type="ARBA" id="ARBA00022989"/>
    </source>
</evidence>